<dbReference type="GO" id="GO:0005737">
    <property type="term" value="C:cytoplasm"/>
    <property type="evidence" value="ECO:0007669"/>
    <property type="project" value="UniProtKB-SubCell"/>
</dbReference>
<name>A0A1I1SFM9_9GAMM</name>
<dbReference type="Gene3D" id="3.40.630.30">
    <property type="match status" value="1"/>
</dbReference>
<protein>
    <recommendedName>
        <fullName evidence="9">tRNA(Met) cytidine acetyltransferase TmcA</fullName>
        <ecNumber evidence="9">2.3.1.193</ecNumber>
    </recommendedName>
</protein>
<dbReference type="GO" id="GO:1904812">
    <property type="term" value="P:rRNA acetylation involved in maturation of SSU-rRNA"/>
    <property type="evidence" value="ECO:0007669"/>
    <property type="project" value="TreeGrafter"/>
</dbReference>
<keyword evidence="2 9" id="KW-0820">tRNA-binding</keyword>
<dbReference type="GO" id="GO:0051391">
    <property type="term" value="P:tRNA acetylation"/>
    <property type="evidence" value="ECO:0007669"/>
    <property type="project" value="UniProtKB-UniRule"/>
</dbReference>
<evidence type="ECO:0000256" key="6">
    <source>
        <dbReference type="ARBA" id="ARBA00022840"/>
    </source>
</evidence>
<evidence type="ECO:0000256" key="7">
    <source>
        <dbReference type="ARBA" id="ARBA00022884"/>
    </source>
</evidence>
<dbReference type="InterPro" id="IPR016181">
    <property type="entry name" value="Acyl_CoA_acyltransferase"/>
</dbReference>
<dbReference type="HAMAP" id="MF_01886">
    <property type="entry name" value="tRNA_acetyltr_TmcA"/>
    <property type="match status" value="1"/>
</dbReference>
<comment type="catalytic activity">
    <reaction evidence="9">
        <text>cytidine(34) in elongator tRNA(Met) + acetyl-CoA + ATP + H2O = N(4)-acetylcytidine(34) in elongator tRNA(Met) + ADP + phosphate + CoA + H(+)</text>
        <dbReference type="Rhea" id="RHEA:43788"/>
        <dbReference type="Rhea" id="RHEA-COMP:10693"/>
        <dbReference type="Rhea" id="RHEA-COMP:10694"/>
        <dbReference type="ChEBI" id="CHEBI:15377"/>
        <dbReference type="ChEBI" id="CHEBI:15378"/>
        <dbReference type="ChEBI" id="CHEBI:30616"/>
        <dbReference type="ChEBI" id="CHEBI:43474"/>
        <dbReference type="ChEBI" id="CHEBI:57287"/>
        <dbReference type="ChEBI" id="CHEBI:57288"/>
        <dbReference type="ChEBI" id="CHEBI:74900"/>
        <dbReference type="ChEBI" id="CHEBI:82748"/>
        <dbReference type="ChEBI" id="CHEBI:456216"/>
        <dbReference type="EC" id="2.3.1.193"/>
    </reaction>
</comment>
<dbReference type="Pfam" id="PF08351">
    <property type="entry name" value="TmcA_N"/>
    <property type="match status" value="1"/>
</dbReference>
<reference evidence="11 12" key="1">
    <citation type="submission" date="2016-10" db="EMBL/GenBank/DDBJ databases">
        <authorList>
            <person name="de Groot N.N."/>
        </authorList>
    </citation>
    <scope>NUCLEOTIDE SEQUENCE [LARGE SCALE GENOMIC DNA]</scope>
    <source>
        <strain evidence="11 12">DSM 6059</strain>
    </source>
</reference>
<sequence>MSFDNSLPVNLIEYLKSIKNNRHRQLLLLTGSPQWTSLQANIIIEQLAGKKCILSKNKNIKHAYWPEHNHQVLGQEYQVALYDGYSGLIPDKLAAITGTITYGGILIFIQPDLKTLNNFIDTAFETFQSAQIKSNDVSFFNQRLSHLLSQQDCIYLDQTDGWKTPKINEGITVEQNYSQQESVVTAIIKTAQGRANRPLLITADRGRGKSSALGLAAAALFKENKKILISASQRRSVESAFKHLASITEQEYKAGENTLANLRFVAPDKLLNEHHNADVIFIDEAAALPVTILKKVLKNYPRVVFASTVYGYEGTGRGFTLRFIPFLKEHYKNWQRVSLQDPIRFAKGDPLEKCINQLLCLEADCAVHLPNKIENHHIIELSQKELSTNENLLNQVFGLLVLAHYQTTVNDLRQLLDGNQLKIFITLSDSKVIAAALIALEGQISNQLSEQILQEKRRPKGHLLAQSVSQLANSNYFLINSVARVIRIAVHPELTRHNYGKELLQYIESNLSSQVSAIGASFGGYASLLNFWQNSEYHIIKLGFKKDKVSGEHSCIVMKPLINEAIPFIKKLKLQFEQQLPLYLLHSFSHVNPKLIRQIVLKVNLNAEQDIEKDHDKSEVRRFLSGLLSLEQIIPNLWRLIWLYPNMLSQCNYFSQELIIRLILQNQQSEYVQIAMSIKGKKQIIKELHSSITELLSFIK</sequence>
<dbReference type="Gene3D" id="3.40.50.300">
    <property type="entry name" value="P-loop containing nucleotide triphosphate hydrolases"/>
    <property type="match status" value="1"/>
</dbReference>
<dbReference type="SUPFAM" id="SSF55729">
    <property type="entry name" value="Acyl-CoA N-acyltransferases (Nat)"/>
    <property type="match status" value="1"/>
</dbReference>
<gene>
    <name evidence="9" type="primary">tmcA</name>
    <name evidence="11" type="ORF">SAMN02745724_04563</name>
</gene>
<dbReference type="InterPro" id="IPR007807">
    <property type="entry name" value="TcmA/NAT10_helicase"/>
</dbReference>
<evidence type="ECO:0000256" key="3">
    <source>
        <dbReference type="ARBA" id="ARBA00022679"/>
    </source>
</evidence>
<proteinExistence type="inferred from homology"/>
<dbReference type="Proteomes" id="UP000198862">
    <property type="component" value="Unassembled WGS sequence"/>
</dbReference>
<dbReference type="OrthoDB" id="5578851at2"/>
<dbReference type="InterPro" id="IPR032672">
    <property type="entry name" value="TmcA/NAT10/Kre33"/>
</dbReference>
<evidence type="ECO:0000256" key="4">
    <source>
        <dbReference type="ARBA" id="ARBA00022694"/>
    </source>
</evidence>
<comment type="caution">
    <text evidence="9">Lacks conserved residue(s) required for the propagation of feature annotation.</text>
</comment>
<dbReference type="EMBL" id="FOLO01000059">
    <property type="protein sequence ID" value="SFD45294.1"/>
    <property type="molecule type" value="Genomic_DNA"/>
</dbReference>
<feature type="domain" description="N-acetyltransferase" evidence="10">
    <location>
        <begin position="425"/>
        <end position="573"/>
    </location>
</feature>
<dbReference type="STRING" id="1123010.SAMN02745724_04563"/>
<evidence type="ECO:0000256" key="5">
    <source>
        <dbReference type="ARBA" id="ARBA00022741"/>
    </source>
</evidence>
<evidence type="ECO:0000256" key="8">
    <source>
        <dbReference type="ARBA" id="ARBA00023315"/>
    </source>
</evidence>
<keyword evidence="12" id="KW-1185">Reference proteome</keyword>
<dbReference type="EC" id="2.3.1.193" evidence="9"/>
<comment type="function">
    <text evidence="9">Catalyzes the formation of N(4)-acetylcytidine (ac(4)C) at the wobble position of tRNA(Met), by using acetyl-CoA as an acetyl donor and ATP (or GTP).</text>
</comment>
<evidence type="ECO:0000256" key="2">
    <source>
        <dbReference type="ARBA" id="ARBA00022555"/>
    </source>
</evidence>
<evidence type="ECO:0000256" key="9">
    <source>
        <dbReference type="HAMAP-Rule" id="MF_01886"/>
    </source>
</evidence>
<dbReference type="GO" id="GO:0005524">
    <property type="term" value="F:ATP binding"/>
    <property type="evidence" value="ECO:0007669"/>
    <property type="project" value="UniProtKB-UniRule"/>
</dbReference>
<accession>A0A1I1SFM9</accession>
<keyword evidence="5 9" id="KW-0547">Nucleotide-binding</keyword>
<dbReference type="PANTHER" id="PTHR10925">
    <property type="entry name" value="N-ACETYLTRANSFERASE 10"/>
    <property type="match status" value="1"/>
</dbReference>
<dbReference type="InterPro" id="IPR003593">
    <property type="entry name" value="AAA+_ATPase"/>
</dbReference>
<keyword evidence="6 9" id="KW-0067">ATP-binding</keyword>
<dbReference type="Gene3D" id="3.40.50.11040">
    <property type="match status" value="1"/>
</dbReference>
<dbReference type="GO" id="GO:0000049">
    <property type="term" value="F:tRNA binding"/>
    <property type="evidence" value="ECO:0007669"/>
    <property type="project" value="UniProtKB-UniRule"/>
</dbReference>
<organism evidence="11 12">
    <name type="scientific">Pseudoalteromonas denitrificans DSM 6059</name>
    <dbReference type="NCBI Taxonomy" id="1123010"/>
    <lineage>
        <taxon>Bacteria</taxon>
        <taxon>Pseudomonadati</taxon>
        <taxon>Pseudomonadota</taxon>
        <taxon>Gammaproteobacteria</taxon>
        <taxon>Alteromonadales</taxon>
        <taxon>Pseudoalteromonadaceae</taxon>
        <taxon>Pseudoalteromonas</taxon>
    </lineage>
</organism>
<comment type="similarity">
    <text evidence="9">Belongs to the TmcA family.</text>
</comment>
<dbReference type="InterPro" id="IPR027417">
    <property type="entry name" value="P-loop_NTPase"/>
</dbReference>
<dbReference type="Pfam" id="PF13718">
    <property type="entry name" value="GNAT_acetyltr_2"/>
    <property type="match status" value="1"/>
</dbReference>
<dbReference type="InterPro" id="IPR038321">
    <property type="entry name" value="TmcA_C_sf"/>
</dbReference>
<evidence type="ECO:0000259" key="10">
    <source>
        <dbReference type="PROSITE" id="PS51186"/>
    </source>
</evidence>
<comment type="subcellular location">
    <subcellularLocation>
        <location evidence="9">Cytoplasm</location>
    </subcellularLocation>
</comment>
<evidence type="ECO:0000256" key="1">
    <source>
        <dbReference type="ARBA" id="ARBA00022490"/>
    </source>
</evidence>
<evidence type="ECO:0000313" key="12">
    <source>
        <dbReference type="Proteomes" id="UP000198862"/>
    </source>
</evidence>
<dbReference type="GO" id="GO:1990883">
    <property type="term" value="F:18S rRNA cytidine N-acetyltransferase activity"/>
    <property type="evidence" value="ECO:0007669"/>
    <property type="project" value="TreeGrafter"/>
</dbReference>
<dbReference type="InterPro" id="IPR000182">
    <property type="entry name" value="GNAT_dom"/>
</dbReference>
<feature type="binding site" evidence="9">
    <location>
        <begin position="488"/>
        <end position="490"/>
    </location>
    <ligand>
        <name>acetyl-CoA</name>
        <dbReference type="ChEBI" id="CHEBI:57288"/>
    </ligand>
</feature>
<keyword evidence="3 9" id="KW-0808">Transferase</keyword>
<keyword evidence="7 9" id="KW-0694">RNA-binding</keyword>
<dbReference type="PANTHER" id="PTHR10925:SF5">
    <property type="entry name" value="RNA CYTIDINE ACETYLTRANSFERASE"/>
    <property type="match status" value="1"/>
</dbReference>
<dbReference type="SUPFAM" id="SSF52540">
    <property type="entry name" value="P-loop containing nucleoside triphosphate hydrolases"/>
    <property type="match status" value="1"/>
</dbReference>
<dbReference type="GO" id="GO:0051392">
    <property type="term" value="F:tRNA cytidine N4-acetyltransferase activity"/>
    <property type="evidence" value="ECO:0007669"/>
    <property type="project" value="UniProtKB-UniRule"/>
</dbReference>
<evidence type="ECO:0000313" key="11">
    <source>
        <dbReference type="EMBL" id="SFD45294.1"/>
    </source>
</evidence>
<feature type="binding site" evidence="9">
    <location>
        <position position="344"/>
    </location>
    <ligand>
        <name>ATP</name>
        <dbReference type="ChEBI" id="CHEBI:30616"/>
    </ligand>
</feature>
<dbReference type="Gene3D" id="1.20.120.890">
    <property type="entry name" value="tRNA(Met) cytidine acetyltransferase, tail domain"/>
    <property type="match status" value="1"/>
</dbReference>
<keyword evidence="1 9" id="KW-0963">Cytoplasm</keyword>
<dbReference type="PROSITE" id="PS51186">
    <property type="entry name" value="GNAT"/>
    <property type="match status" value="1"/>
</dbReference>
<feature type="binding site" evidence="9">
    <location>
        <position position="180"/>
    </location>
    <ligand>
        <name>ATP</name>
        <dbReference type="ChEBI" id="CHEBI:30616"/>
    </ligand>
</feature>
<keyword evidence="4 9" id="KW-0819">tRNA processing</keyword>
<dbReference type="SMART" id="SM00382">
    <property type="entry name" value="AAA"/>
    <property type="match status" value="1"/>
</dbReference>
<dbReference type="GO" id="GO:0002101">
    <property type="term" value="P:tRNA wobble cytosine modification"/>
    <property type="evidence" value="ECO:0007669"/>
    <property type="project" value="UniProtKB-UniRule"/>
</dbReference>
<keyword evidence="8 9" id="KW-0012">Acyltransferase</keyword>
<dbReference type="AlphaFoldDB" id="A0A1I1SFM9"/>
<dbReference type="InterPro" id="IPR013562">
    <property type="entry name" value="TmcA/NAT10_N"/>
</dbReference>
<dbReference type="InterPro" id="IPR024914">
    <property type="entry name" value="tRNA_acetyltr_TmcA"/>
</dbReference>
<dbReference type="Pfam" id="PF05127">
    <property type="entry name" value="NAT10_TcmA_helicase"/>
    <property type="match status" value="1"/>
</dbReference>
<dbReference type="RefSeq" id="WP_091990208.1">
    <property type="nucleotide sequence ID" value="NZ_FOLO01000059.1"/>
</dbReference>